<accession>A0A5M4B2M4</accession>
<dbReference type="AlphaFoldDB" id="A0A5M4B2M4"/>
<dbReference type="Proteomes" id="UP000391834">
    <property type="component" value="Unassembled WGS sequence"/>
</dbReference>
<evidence type="ECO:0000313" key="3">
    <source>
        <dbReference type="Proteomes" id="UP000391834"/>
    </source>
</evidence>
<dbReference type="Pfam" id="PF08818">
    <property type="entry name" value="DUF1801"/>
    <property type="match status" value="1"/>
</dbReference>
<dbReference type="Gene3D" id="3.90.1150.200">
    <property type="match status" value="1"/>
</dbReference>
<comment type="caution">
    <text evidence="2">The sequence shown here is derived from an EMBL/GenBank/DDBJ whole genome shotgun (WGS) entry which is preliminary data.</text>
</comment>
<protein>
    <recommendedName>
        <fullName evidence="1">YdhG-like domain-containing protein</fullName>
    </recommendedName>
</protein>
<evidence type="ECO:0000259" key="1">
    <source>
        <dbReference type="Pfam" id="PF08818"/>
    </source>
</evidence>
<gene>
    <name evidence="2" type="ORF">PbJCM13498_27700</name>
</gene>
<feature type="domain" description="YdhG-like" evidence="1">
    <location>
        <begin position="21"/>
        <end position="107"/>
    </location>
</feature>
<evidence type="ECO:0000313" key="2">
    <source>
        <dbReference type="EMBL" id="GET33907.1"/>
    </source>
</evidence>
<dbReference type="InterPro" id="IPR014922">
    <property type="entry name" value="YdhG-like"/>
</dbReference>
<name>A0A5M4B2M4_9BACT</name>
<sequence length="110" mass="13061">MKTEAITVDEYLTTIPEDRARVIARVRSMIQKYFPDIEETMEYGMPTYKPFCAIASQKKYLTFYLFDGRKIEKYRDRFANASIGRSCIRYTHPEELPLDVLEEIFEELKS</sequence>
<dbReference type="EMBL" id="BLAX01000001">
    <property type="protein sequence ID" value="GET33907.1"/>
    <property type="molecule type" value="Genomic_DNA"/>
</dbReference>
<organism evidence="2 3">
    <name type="scientific">Prolixibacter bellariivorans</name>
    <dbReference type="NCBI Taxonomy" id="314319"/>
    <lineage>
        <taxon>Bacteria</taxon>
        <taxon>Pseudomonadati</taxon>
        <taxon>Bacteroidota</taxon>
        <taxon>Bacteroidia</taxon>
        <taxon>Marinilabiliales</taxon>
        <taxon>Prolixibacteraceae</taxon>
        <taxon>Prolixibacter</taxon>
    </lineage>
</organism>
<dbReference type="OrthoDB" id="9813231at2"/>
<keyword evidence="3" id="KW-1185">Reference proteome</keyword>
<proteinExistence type="predicted"/>
<reference evidence="2 3" key="1">
    <citation type="submission" date="2019-10" db="EMBL/GenBank/DDBJ databases">
        <title>Prolixibacter strains distinguished by the presence of nitrate reductase genes were adept at nitrate-dependent anaerobic corrosion of metallic iron and carbon steel.</title>
        <authorList>
            <person name="Iino T."/>
            <person name="Shono N."/>
            <person name="Ito K."/>
            <person name="Nakamura R."/>
            <person name="Sueoka K."/>
            <person name="Harayama S."/>
            <person name="Ohkuma M."/>
        </authorList>
    </citation>
    <scope>NUCLEOTIDE SEQUENCE [LARGE SCALE GENOMIC DNA]</scope>
    <source>
        <strain evidence="2 3">JCM 13498</strain>
    </source>
</reference>
<dbReference type="SUPFAM" id="SSF159888">
    <property type="entry name" value="YdhG-like"/>
    <property type="match status" value="1"/>
</dbReference>
<dbReference type="RefSeq" id="WP_025864596.1">
    <property type="nucleotide sequence ID" value="NZ_BLAX01000001.1"/>
</dbReference>